<feature type="compositionally biased region" description="Basic residues" evidence="15">
    <location>
        <begin position="1217"/>
        <end position="1226"/>
    </location>
</feature>
<feature type="region of interest" description="Disordered" evidence="15">
    <location>
        <begin position="1035"/>
        <end position="1145"/>
    </location>
</feature>
<dbReference type="OrthoDB" id="413460at2759"/>
<dbReference type="GO" id="GO:0005524">
    <property type="term" value="F:ATP binding"/>
    <property type="evidence" value="ECO:0007669"/>
    <property type="project" value="UniProtKB-KW"/>
</dbReference>
<keyword evidence="9" id="KW-0234">DNA repair</keyword>
<dbReference type="InterPro" id="IPR050496">
    <property type="entry name" value="SNF2_RAD54_helicase_repair"/>
</dbReference>
<sequence>MPSENSHLADNIQEQDPVTTISNNCRHNAEESGIEQENGICNSDLGNTFGIHNCDSQPSTSMAVPLEVPRRGQPLLHINRQQIQSVSYSAQAAELKGLGVDVYDQDVLEQGVLQQVDNAINEANKATKIADAEKEYQSVLDDLRSCTTSLKQINKIIEQLSPQAANNKDINRKLDSVKRQKYNKEQQLKKINAKQKRLQAILGGTEILDKVNEIEYEDDEEPGPSSLGSMLMPIQETEWEELIRTGQMTPFGTKIPQKPERKARRLMLNEASDFEKYLADQAKLSSERKKLSLQKGAKKKAQAKNAQCTAPTSTTKEKGGKALSKTDKRLKKHLKKLQKHALQIQSKAGIPKEKKYPETKKLKREQEDDSGDSDYVPDEELFDPEDVEEEEEQVPSHAENDSDYELKNLSGKGKYLVKRDSKEAEDDADYFPSSEEEEHTVGKRKVKRWRDDGDEDYYKQRLRRWQKERLKDKEHRVAEELSDESDTEFEEGFKVPGFLFKKLFKYQQTGVRWLWELHCQQAGGILGDEMGLGKTIQIIAFLAGLSYSKIRTRGSNYRQVLLCRLYQGLGPTVIVCPATVMHQWVKEFHTWWPPFRVAILHETGSYTNKKVKLIREIASCHGILITSYSYIRLMQDNIHSYDWHYVILDEGHKIRNPNAAVTLACKQFRTPHRIILSGSPMQNNLKELWSLFDFVFPGKLGTLPVFMEQFSVPITMGGYSNASPVQVKTAYKCACVLRDTINPYLLRRMKADVKMSLSLPDKNEQVLFCRLTDEQRQVYQNFIDSKEVYQILNGDMQIFSGLVALRKICNHPDLFSGGPRILKGVPDAEVEEADQFGFWKRSGKMIVVESLLKIWHKQGHRVLFFTQSRQMLQILEVFVRHRSYSYLRMDGTTTIASRQPLITRYNEDKSIFIFLLTTRVGGIGVNLTGADRVIIYDPDWNPSTDTQARERAWRIGQKKQVTVYRLLTAGTIEEKIYHRQIFKQFLTNRVLKDPKQRRFFKSNDLYELFTLSSPDVSQGTETSAIFAGTGSDVQVPKHQLKRKLEKPSDDDTLKGGLHLTRSSSPKYSKSSNSYSTSHMANSSKAIETSEETKGNLETFDQNSNAKDNAQAATNTNSLNKSKEESLERADKSMPQSLPGDTGSSENAKCLNIMVTDEIHGAANVNVEGDFSFACGAAGSWEKQVAKTEDGQLDNNHYKCTSKTKHRVDMLSHESHKDKSKKKHHKDAKFEGERIPHLVKQKRYRKEDTEEKEEDPKKNDDYVLEKLFKKSGVHSVMKHDAIMEASSADYVLVEAEANRVAQDALRALKVSRQRCLGAASGVPTWTGMTGLSGAPAGIKSRFGQKRNPMLLSSHATCASPGRKYKDADTMKKENTKKSSSNGHFSGKSETGESSSNALESSSLLAKMRARNHFTLPQRTGNEGDGNLHQAPAPAAGSTEYDELLVDVRNFIAFQARVDGEASTQEILQEFDSKLPVAQSCVFRELLRNLCTFHRSPNGEGVWRLKPEFR</sequence>
<evidence type="ECO:0000256" key="4">
    <source>
        <dbReference type="ARBA" id="ARBA00022763"/>
    </source>
</evidence>
<evidence type="ECO:0000313" key="19">
    <source>
        <dbReference type="Proteomes" id="UP000567872"/>
    </source>
</evidence>
<dbReference type="PROSITE" id="PS51192">
    <property type="entry name" value="HELICASE_ATP_BIND_1"/>
    <property type="match status" value="1"/>
</dbReference>
<feature type="domain" description="Helicase C-terminal" evidence="17">
    <location>
        <begin position="847"/>
        <end position="1006"/>
    </location>
</feature>
<keyword evidence="5" id="KW-0378">Hydrolase</keyword>
<dbReference type="SUPFAM" id="SSF52540">
    <property type="entry name" value="P-loop containing nucleoside triphosphate hydrolases"/>
    <property type="match status" value="2"/>
</dbReference>
<keyword evidence="19" id="KW-1185">Reference proteome</keyword>
<dbReference type="GO" id="GO:0006283">
    <property type="term" value="P:transcription-coupled nucleotide-excision repair"/>
    <property type="evidence" value="ECO:0007669"/>
    <property type="project" value="TreeGrafter"/>
</dbReference>
<evidence type="ECO:0000259" key="17">
    <source>
        <dbReference type="PROSITE" id="PS51194"/>
    </source>
</evidence>
<dbReference type="CDD" id="cd18000">
    <property type="entry name" value="DEXHc_ERCC6"/>
    <property type="match status" value="1"/>
</dbReference>
<keyword evidence="14" id="KW-0175">Coiled coil</keyword>
<dbReference type="CDD" id="cd18793">
    <property type="entry name" value="SF2_C_SNF"/>
    <property type="match status" value="1"/>
</dbReference>
<dbReference type="SMART" id="SM00487">
    <property type="entry name" value="DEXDc"/>
    <property type="match status" value="1"/>
</dbReference>
<keyword evidence="7" id="KW-0067">ATP-binding</keyword>
<feature type="compositionally biased region" description="Basic and acidic residues" evidence="15">
    <location>
        <begin position="1362"/>
        <end position="1375"/>
    </location>
</feature>
<feature type="compositionally biased region" description="Basic and acidic residues" evidence="15">
    <location>
        <begin position="1244"/>
        <end position="1257"/>
    </location>
</feature>
<feature type="compositionally biased region" description="Basic residues" evidence="15">
    <location>
        <begin position="328"/>
        <end position="339"/>
    </location>
</feature>
<evidence type="ECO:0000256" key="1">
    <source>
        <dbReference type="ARBA" id="ARBA00004123"/>
    </source>
</evidence>
<keyword evidence="10" id="KW-0539">Nucleus</keyword>
<feature type="region of interest" description="Disordered" evidence="15">
    <location>
        <begin position="1414"/>
        <end position="1433"/>
    </location>
</feature>
<feature type="compositionally biased region" description="Basic and acidic residues" evidence="15">
    <location>
        <begin position="350"/>
        <end position="366"/>
    </location>
</feature>
<name>A0A7K9V6W8_ANSSE</name>
<comment type="similarity">
    <text evidence="2">Belongs to the SNF2/RAD54 helicase family.</text>
</comment>
<dbReference type="InterPro" id="IPR059240">
    <property type="entry name" value="cc_ERCC-6_N"/>
</dbReference>
<comment type="caution">
    <text evidence="18">The sequence shown here is derived from an EMBL/GenBank/DDBJ whole genome shotgun (WGS) entry which is preliminary data.</text>
</comment>
<dbReference type="PROSITE" id="PS51194">
    <property type="entry name" value="HELICASE_CTER"/>
    <property type="match status" value="1"/>
</dbReference>
<keyword evidence="6" id="KW-0347">Helicase</keyword>
<dbReference type="Gene3D" id="3.40.50.300">
    <property type="entry name" value="P-loop containing nucleotide triphosphate hydrolases"/>
    <property type="match status" value="1"/>
</dbReference>
<feature type="compositionally biased region" description="Basic and acidic residues" evidence="15">
    <location>
        <begin position="315"/>
        <end position="327"/>
    </location>
</feature>
<dbReference type="Pfam" id="PF00176">
    <property type="entry name" value="SNF2-rel_dom"/>
    <property type="match status" value="1"/>
</dbReference>
<dbReference type="SMART" id="SM00490">
    <property type="entry name" value="HELICc"/>
    <property type="match status" value="1"/>
</dbReference>
<evidence type="ECO:0000256" key="3">
    <source>
        <dbReference type="ARBA" id="ARBA00022741"/>
    </source>
</evidence>
<evidence type="ECO:0000256" key="9">
    <source>
        <dbReference type="ARBA" id="ARBA00023204"/>
    </source>
</evidence>
<evidence type="ECO:0000256" key="8">
    <source>
        <dbReference type="ARBA" id="ARBA00023125"/>
    </source>
</evidence>
<evidence type="ECO:0000256" key="14">
    <source>
        <dbReference type="SAM" id="Coils"/>
    </source>
</evidence>
<dbReference type="InterPro" id="IPR014001">
    <property type="entry name" value="Helicase_ATP-bd"/>
</dbReference>
<dbReference type="GO" id="GO:0004386">
    <property type="term" value="F:helicase activity"/>
    <property type="evidence" value="ECO:0007669"/>
    <property type="project" value="UniProtKB-KW"/>
</dbReference>
<dbReference type="GO" id="GO:0016787">
    <property type="term" value="F:hydrolase activity"/>
    <property type="evidence" value="ECO:0007669"/>
    <property type="project" value="UniProtKB-KW"/>
</dbReference>
<evidence type="ECO:0000256" key="10">
    <source>
        <dbReference type="ARBA" id="ARBA00023242"/>
    </source>
</evidence>
<proteinExistence type="inferred from homology"/>
<dbReference type="InterPro" id="IPR001650">
    <property type="entry name" value="Helicase_C-like"/>
</dbReference>
<dbReference type="GO" id="GO:0005634">
    <property type="term" value="C:nucleus"/>
    <property type="evidence" value="ECO:0007669"/>
    <property type="project" value="UniProtKB-SubCell"/>
</dbReference>
<dbReference type="FunFam" id="3.40.50.300:FF:000863">
    <property type="entry name" value="DNA excision repair protein ERCC-6"/>
    <property type="match status" value="1"/>
</dbReference>
<dbReference type="CDD" id="cd22254">
    <property type="entry name" value="CSB_WHD"/>
    <property type="match status" value="1"/>
</dbReference>
<feature type="compositionally biased region" description="Basic and acidic residues" evidence="15">
    <location>
        <begin position="1120"/>
        <end position="1131"/>
    </location>
</feature>
<evidence type="ECO:0000256" key="2">
    <source>
        <dbReference type="ARBA" id="ARBA00007025"/>
    </source>
</evidence>
<dbReference type="FunFam" id="3.40.50.10810:FF:000042">
    <property type="entry name" value="SNF2 family helicase-like protein"/>
    <property type="match status" value="1"/>
</dbReference>
<dbReference type="EMBL" id="VXAA01004102">
    <property type="protein sequence ID" value="NXI68692.1"/>
    <property type="molecule type" value="Genomic_DNA"/>
</dbReference>
<comment type="subcellular location">
    <subcellularLocation>
        <location evidence="1">Nucleus</location>
    </subcellularLocation>
</comment>
<accession>A0A7K9V6W8</accession>
<gene>
    <name evidence="18" type="primary">Ercc6</name>
    <name evidence="18" type="ORF">ANSSEM_R09321</name>
</gene>
<feature type="compositionally biased region" description="Low complexity" evidence="15">
    <location>
        <begin position="1062"/>
        <end position="1077"/>
    </location>
</feature>
<dbReference type="Pfam" id="PF00271">
    <property type="entry name" value="Helicase_C"/>
    <property type="match status" value="1"/>
</dbReference>
<feature type="compositionally biased region" description="Polar residues" evidence="15">
    <location>
        <begin position="1098"/>
        <end position="1119"/>
    </location>
</feature>
<evidence type="ECO:0000313" key="18">
    <source>
        <dbReference type="EMBL" id="NXI68692.1"/>
    </source>
</evidence>
<dbReference type="Pfam" id="PF25875">
    <property type="entry name" value="WHD_Rad26_CSB"/>
    <property type="match status" value="1"/>
</dbReference>
<dbReference type="InterPro" id="IPR038718">
    <property type="entry name" value="SNF2-like_sf"/>
</dbReference>
<feature type="region of interest" description="Disordered" evidence="15">
    <location>
        <begin position="286"/>
        <end position="409"/>
    </location>
</feature>
<dbReference type="Gene3D" id="3.40.50.10810">
    <property type="entry name" value="Tandem AAA-ATPase domain"/>
    <property type="match status" value="1"/>
</dbReference>
<dbReference type="InterPro" id="IPR000330">
    <property type="entry name" value="SNF2_N"/>
</dbReference>
<dbReference type="InterPro" id="IPR049730">
    <property type="entry name" value="SNF2/RAD54-like_C"/>
</dbReference>
<feature type="compositionally biased region" description="Basic and acidic residues" evidence="15">
    <location>
        <begin position="1206"/>
        <end position="1216"/>
    </location>
</feature>
<organism evidence="18 19">
    <name type="scientific">Anseranas semipalmata</name>
    <name type="common">Magpie goose</name>
    <name type="synonym">Anas semipalmata</name>
    <dbReference type="NCBI Taxonomy" id="8851"/>
    <lineage>
        <taxon>Eukaryota</taxon>
        <taxon>Metazoa</taxon>
        <taxon>Chordata</taxon>
        <taxon>Craniata</taxon>
        <taxon>Vertebrata</taxon>
        <taxon>Euteleostomi</taxon>
        <taxon>Archelosauria</taxon>
        <taxon>Archosauria</taxon>
        <taxon>Dinosauria</taxon>
        <taxon>Saurischia</taxon>
        <taxon>Theropoda</taxon>
        <taxon>Coelurosauria</taxon>
        <taxon>Aves</taxon>
        <taxon>Neognathae</taxon>
        <taxon>Galloanserae</taxon>
        <taxon>Anseriformes</taxon>
        <taxon>Anseranatidae</taxon>
        <taxon>Anseranas</taxon>
    </lineage>
</organism>
<feature type="compositionally biased region" description="Acidic residues" evidence="15">
    <location>
        <begin position="367"/>
        <end position="393"/>
    </location>
</feature>
<feature type="region of interest" description="Disordered" evidence="15">
    <location>
        <begin position="1206"/>
        <end position="1257"/>
    </location>
</feature>
<dbReference type="InterPro" id="IPR058951">
    <property type="entry name" value="WHD_Rad26_CSB-like"/>
</dbReference>
<dbReference type="CDD" id="cd21397">
    <property type="entry name" value="cc_ERCC-6_N"/>
    <property type="match status" value="1"/>
</dbReference>
<evidence type="ECO:0000259" key="16">
    <source>
        <dbReference type="PROSITE" id="PS51192"/>
    </source>
</evidence>
<dbReference type="GO" id="GO:0008094">
    <property type="term" value="F:ATP-dependent activity, acting on DNA"/>
    <property type="evidence" value="ECO:0007669"/>
    <property type="project" value="TreeGrafter"/>
</dbReference>
<feature type="region of interest" description="Disordered" evidence="15">
    <location>
        <begin position="1348"/>
        <end position="1400"/>
    </location>
</feature>
<evidence type="ECO:0000256" key="7">
    <source>
        <dbReference type="ARBA" id="ARBA00022840"/>
    </source>
</evidence>
<reference evidence="18 19" key="1">
    <citation type="submission" date="2019-09" db="EMBL/GenBank/DDBJ databases">
        <title>Bird 10,000 Genomes (B10K) Project - Family phase.</title>
        <authorList>
            <person name="Zhang G."/>
        </authorList>
    </citation>
    <scope>NUCLEOTIDE SEQUENCE [LARGE SCALE GENOMIC DNA]</scope>
    <source>
        <strain evidence="18">B10K-DU-001-57</strain>
        <tissue evidence="18">Muscle</tissue>
    </source>
</reference>
<feature type="compositionally biased region" description="Low complexity" evidence="15">
    <location>
        <begin position="1391"/>
        <end position="1400"/>
    </location>
</feature>
<feature type="domain" description="Helicase ATP-binding" evidence="16">
    <location>
        <begin position="515"/>
        <end position="698"/>
    </location>
</feature>
<feature type="non-terminal residue" evidence="18">
    <location>
        <position position="1508"/>
    </location>
</feature>
<evidence type="ECO:0000256" key="12">
    <source>
        <dbReference type="ARBA" id="ARBA00076356"/>
    </source>
</evidence>
<keyword evidence="8" id="KW-0238">DNA-binding</keyword>
<evidence type="ECO:0000256" key="11">
    <source>
        <dbReference type="ARBA" id="ARBA00071998"/>
    </source>
</evidence>
<evidence type="ECO:0000256" key="13">
    <source>
        <dbReference type="ARBA" id="ARBA00079118"/>
    </source>
</evidence>
<dbReference type="PANTHER" id="PTHR45629:SF7">
    <property type="entry name" value="DNA EXCISION REPAIR PROTEIN ERCC-6-RELATED"/>
    <property type="match status" value="1"/>
</dbReference>
<dbReference type="Proteomes" id="UP000567872">
    <property type="component" value="Unassembled WGS sequence"/>
</dbReference>
<dbReference type="PANTHER" id="PTHR45629">
    <property type="entry name" value="SNF2/RAD54 FAMILY MEMBER"/>
    <property type="match status" value="1"/>
</dbReference>
<dbReference type="InterPro" id="IPR027417">
    <property type="entry name" value="P-loop_NTPase"/>
</dbReference>
<keyword evidence="3" id="KW-0547">Nucleotide-binding</keyword>
<feature type="coiled-coil region" evidence="14">
    <location>
        <begin position="167"/>
        <end position="194"/>
    </location>
</feature>
<evidence type="ECO:0000256" key="6">
    <source>
        <dbReference type="ARBA" id="ARBA00022806"/>
    </source>
</evidence>
<protein>
    <recommendedName>
        <fullName evidence="11">DNA excision repair protein ERCC-6</fullName>
    </recommendedName>
    <alternativeName>
        <fullName evidence="12">ATP-dependent helicase ERCC6</fullName>
    </alternativeName>
    <alternativeName>
        <fullName evidence="13">Cockayne syndrome protein CSB</fullName>
    </alternativeName>
</protein>
<keyword evidence="4" id="KW-0227">DNA damage</keyword>
<evidence type="ECO:0000256" key="15">
    <source>
        <dbReference type="SAM" id="MobiDB-lite"/>
    </source>
</evidence>
<evidence type="ECO:0000256" key="5">
    <source>
        <dbReference type="ARBA" id="ARBA00022801"/>
    </source>
</evidence>
<feature type="non-terminal residue" evidence="18">
    <location>
        <position position="1"/>
    </location>
</feature>